<dbReference type="EC" id="3.6.5.4" evidence="9"/>
<dbReference type="SUPFAM" id="SSF47364">
    <property type="entry name" value="Domain of the SRP/SRP receptor G-proteins"/>
    <property type="match status" value="1"/>
</dbReference>
<dbReference type="SUPFAM" id="SSF52540">
    <property type="entry name" value="P-loop containing nucleoside triphosphate hydrolases"/>
    <property type="match status" value="1"/>
</dbReference>
<reference evidence="11" key="1">
    <citation type="submission" date="2024-02" db="EMBL/GenBank/DDBJ databases">
        <title>Draft genome sequence of new strains in genus Ureaplasma.</title>
        <authorList>
            <person name="Nakajima Y."/>
            <person name="Segawa T."/>
        </authorList>
    </citation>
    <scope>NUCLEOTIDE SEQUENCE [LARGE SCALE GENOMIC DNA]</scope>
    <source>
        <strain evidence="11">OM1</strain>
    </source>
</reference>
<evidence type="ECO:0000256" key="7">
    <source>
        <dbReference type="ARBA" id="ARBA00023170"/>
    </source>
</evidence>
<comment type="caution">
    <text evidence="9">Lacks conserved residue(s) required for the propagation of feature annotation.</text>
</comment>
<evidence type="ECO:0000256" key="6">
    <source>
        <dbReference type="ARBA" id="ARBA00023136"/>
    </source>
</evidence>
<dbReference type="InterPro" id="IPR003593">
    <property type="entry name" value="AAA+_ATPase"/>
</dbReference>
<dbReference type="InterPro" id="IPR000897">
    <property type="entry name" value="SRP54_GTPase_dom"/>
</dbReference>
<comment type="similarity">
    <text evidence="9">Belongs to the GTP-binding SRP family. FtsY subfamily.</text>
</comment>
<dbReference type="PANTHER" id="PTHR43134:SF1">
    <property type="entry name" value="SIGNAL RECOGNITION PARTICLE RECEPTOR SUBUNIT ALPHA"/>
    <property type="match status" value="1"/>
</dbReference>
<dbReference type="PROSITE" id="PS00300">
    <property type="entry name" value="SRP54"/>
    <property type="match status" value="1"/>
</dbReference>
<keyword evidence="1 9" id="KW-1003">Cell membrane</keyword>
<feature type="binding site" evidence="9">
    <location>
        <begin position="231"/>
        <end position="235"/>
    </location>
    <ligand>
        <name>GTP</name>
        <dbReference type="ChEBI" id="CHEBI:37565"/>
    </ligand>
</feature>
<dbReference type="Pfam" id="PF02881">
    <property type="entry name" value="SRP54_N"/>
    <property type="match status" value="1"/>
</dbReference>
<evidence type="ECO:0000256" key="5">
    <source>
        <dbReference type="ARBA" id="ARBA00023134"/>
    </source>
</evidence>
<dbReference type="SMART" id="SM00382">
    <property type="entry name" value="AAA"/>
    <property type="match status" value="1"/>
</dbReference>
<dbReference type="SMART" id="SM00962">
    <property type="entry name" value="SRP54"/>
    <property type="match status" value="1"/>
</dbReference>
<feature type="binding site" evidence="9">
    <location>
        <begin position="148"/>
        <end position="155"/>
    </location>
    <ligand>
        <name>GTP</name>
        <dbReference type="ChEBI" id="CHEBI:37565"/>
    </ligand>
</feature>
<keyword evidence="7 9" id="KW-0675">Receptor</keyword>
<evidence type="ECO:0000256" key="4">
    <source>
        <dbReference type="ARBA" id="ARBA00022801"/>
    </source>
</evidence>
<organism evidence="11 12">
    <name type="scientific">Ureaplasma ceti</name>
    <dbReference type="NCBI Taxonomy" id="3119530"/>
    <lineage>
        <taxon>Bacteria</taxon>
        <taxon>Bacillati</taxon>
        <taxon>Mycoplasmatota</taxon>
        <taxon>Mycoplasmoidales</taxon>
        <taxon>Mycoplasmoidaceae</taxon>
        <taxon>Ureaplasma</taxon>
    </lineage>
</organism>
<dbReference type="Pfam" id="PF00448">
    <property type="entry name" value="SRP54"/>
    <property type="match status" value="1"/>
</dbReference>
<dbReference type="CDD" id="cd17874">
    <property type="entry name" value="FtsY"/>
    <property type="match status" value="1"/>
</dbReference>
<evidence type="ECO:0000256" key="2">
    <source>
        <dbReference type="ARBA" id="ARBA00022490"/>
    </source>
</evidence>
<dbReference type="SMART" id="SM00963">
    <property type="entry name" value="SRP54_N"/>
    <property type="match status" value="1"/>
</dbReference>
<evidence type="ECO:0000259" key="10">
    <source>
        <dbReference type="PROSITE" id="PS00300"/>
    </source>
</evidence>
<comment type="catalytic activity">
    <reaction evidence="8 9">
        <text>GTP + H2O = GDP + phosphate + H(+)</text>
        <dbReference type="Rhea" id="RHEA:19669"/>
        <dbReference type="ChEBI" id="CHEBI:15377"/>
        <dbReference type="ChEBI" id="CHEBI:15378"/>
        <dbReference type="ChEBI" id="CHEBI:37565"/>
        <dbReference type="ChEBI" id="CHEBI:43474"/>
        <dbReference type="ChEBI" id="CHEBI:58189"/>
        <dbReference type="EC" id="3.6.5.4"/>
    </reaction>
</comment>
<dbReference type="Proteomes" id="UP001449582">
    <property type="component" value="Unassembled WGS sequence"/>
</dbReference>
<evidence type="ECO:0000256" key="1">
    <source>
        <dbReference type="ARBA" id="ARBA00022475"/>
    </source>
</evidence>
<sequence length="356" mass="39911">MGFFKKIFDKFRKKPAQDKTVEQVAQKNEENRVFKVENNQDKFDSGLRKSSSGLNEAIANLITEYREIDEELYESLEELLISYDVGYVATMKIVDAVRDEVNYRNVSNAELIKQILIDKMFTYYIQDTDISTDINLYENRTNVVLVVGSNGVGKTTSIAKITKYFVDQNKKVLLVAGDTFRAGAVEQLKIWSARLGVDIIVPDKTGQETASVIYKGVQKGYAEHYDLVICDTSGRLQNKTNLMNELKKVYDVIHKFDETAPHETLLVLDATTGQSGLAQAKAFNEVTKLTGIILAKMDSTSKGGIVLAIKDAFNVPVKFIGLGESLDDLKPFDLEQFVDAMVAAFDDQIKVTQDHE</sequence>
<proteinExistence type="inferred from homology"/>
<dbReference type="EMBL" id="BAABQM010000003">
    <property type="protein sequence ID" value="GAA5414788.1"/>
    <property type="molecule type" value="Genomic_DNA"/>
</dbReference>
<dbReference type="Gene3D" id="1.20.120.140">
    <property type="entry name" value="Signal recognition particle SRP54, nucleotide-binding domain"/>
    <property type="match status" value="1"/>
</dbReference>
<dbReference type="InterPro" id="IPR013822">
    <property type="entry name" value="Signal_recog_particl_SRP54_hlx"/>
</dbReference>
<keyword evidence="5 9" id="KW-0342">GTP-binding</keyword>
<dbReference type="PANTHER" id="PTHR43134">
    <property type="entry name" value="SIGNAL RECOGNITION PARTICLE RECEPTOR SUBUNIT ALPHA"/>
    <property type="match status" value="1"/>
</dbReference>
<comment type="subunit">
    <text evidence="9">Part of the signal recognition particle protein translocation system, which is composed of SRP and FtsY.</text>
</comment>
<dbReference type="InterPro" id="IPR036225">
    <property type="entry name" value="SRP/SRP_N"/>
</dbReference>
<keyword evidence="4 9" id="KW-0378">Hydrolase</keyword>
<comment type="caution">
    <text evidence="11">The sequence shown here is derived from an EMBL/GenBank/DDBJ whole genome shotgun (WGS) entry which is preliminary data.</text>
</comment>
<name>A0ABP9U622_9BACT</name>
<gene>
    <name evidence="9 11" type="primary">ftsY</name>
    <name evidence="11" type="ORF">UREOM_4990</name>
</gene>
<dbReference type="RefSeq" id="WP_353289948.1">
    <property type="nucleotide sequence ID" value="NZ_BAABQM010000003.1"/>
</dbReference>
<evidence type="ECO:0000256" key="3">
    <source>
        <dbReference type="ARBA" id="ARBA00022741"/>
    </source>
</evidence>
<dbReference type="InterPro" id="IPR042101">
    <property type="entry name" value="SRP54_N_sf"/>
</dbReference>
<keyword evidence="3 9" id="KW-0547">Nucleotide-binding</keyword>
<comment type="subcellular location">
    <subcellularLocation>
        <location evidence="9">Cell membrane</location>
        <topology evidence="9">Peripheral membrane protein</topology>
        <orientation evidence="9">Cytoplasmic side</orientation>
    </subcellularLocation>
    <subcellularLocation>
        <location evidence="9">Cytoplasm</location>
    </subcellularLocation>
</comment>
<dbReference type="NCBIfam" id="TIGR00064">
    <property type="entry name" value="ftsY"/>
    <property type="match status" value="1"/>
</dbReference>
<dbReference type="InterPro" id="IPR004390">
    <property type="entry name" value="SR_rcpt_FtsY"/>
</dbReference>
<keyword evidence="12" id="KW-1185">Reference proteome</keyword>
<evidence type="ECO:0000313" key="11">
    <source>
        <dbReference type="EMBL" id="GAA5414788.1"/>
    </source>
</evidence>
<dbReference type="Gene3D" id="3.40.50.300">
    <property type="entry name" value="P-loop containing nucleotide triphosphate hydrolases"/>
    <property type="match status" value="1"/>
</dbReference>
<keyword evidence="6 9" id="KW-0472">Membrane</keyword>
<dbReference type="HAMAP" id="MF_00920">
    <property type="entry name" value="FtsY"/>
    <property type="match status" value="1"/>
</dbReference>
<feature type="domain" description="SRP54-type proteins GTP-binding" evidence="10">
    <location>
        <begin position="316"/>
        <end position="329"/>
    </location>
</feature>
<evidence type="ECO:0000256" key="9">
    <source>
        <dbReference type="HAMAP-Rule" id="MF_00920"/>
    </source>
</evidence>
<evidence type="ECO:0000256" key="8">
    <source>
        <dbReference type="ARBA" id="ARBA00048027"/>
    </source>
</evidence>
<comment type="function">
    <text evidence="9">Involved in targeting and insertion of nascent membrane proteins into the cytoplasmic membrane. Acts as a receptor for the complex formed by the signal recognition particle (SRP) and the ribosome-nascent chain (RNC).</text>
</comment>
<protein>
    <recommendedName>
        <fullName evidence="9">Signal recognition particle receptor FtsY</fullName>
        <shortName evidence="9">SRP receptor</shortName>
        <ecNumber evidence="9">3.6.5.4</ecNumber>
    </recommendedName>
</protein>
<dbReference type="InterPro" id="IPR027417">
    <property type="entry name" value="P-loop_NTPase"/>
</dbReference>
<accession>A0ABP9U622</accession>
<keyword evidence="2 9" id="KW-0963">Cytoplasm</keyword>
<evidence type="ECO:0000313" key="12">
    <source>
        <dbReference type="Proteomes" id="UP001449582"/>
    </source>
</evidence>